<comment type="caution">
    <text evidence="2">The sequence shown here is derived from an EMBL/GenBank/DDBJ whole genome shotgun (WGS) entry which is preliminary data.</text>
</comment>
<dbReference type="OrthoDB" id="5957385at2"/>
<feature type="coiled-coil region" evidence="1">
    <location>
        <begin position="112"/>
        <end position="142"/>
    </location>
</feature>
<keyword evidence="1" id="KW-0175">Coiled coil</keyword>
<dbReference type="EMBL" id="SRMF01000005">
    <property type="protein sequence ID" value="TGG92502.1"/>
    <property type="molecule type" value="Genomic_DNA"/>
</dbReference>
<dbReference type="Proteomes" id="UP000297475">
    <property type="component" value="Unassembled WGS sequence"/>
</dbReference>
<evidence type="ECO:0000313" key="3">
    <source>
        <dbReference type="Proteomes" id="UP000297475"/>
    </source>
</evidence>
<dbReference type="AlphaFoldDB" id="A0A4Z0W7D6"/>
<reference evidence="2 3" key="1">
    <citation type="submission" date="2019-04" db="EMBL/GenBank/DDBJ databases">
        <title>Natronospirillum operosus gen. nov., sp. nov., a haloalkaliphilic satellite isolated from decaying biomass of laboratory culture of cyanobacterium Geitlerinema sp. and proposal of Natronospirillaceae fam. nov. and Saccharospirillaceae fam. nov.</title>
        <authorList>
            <person name="Kevbrin V."/>
            <person name="Boltyanskaya Y."/>
            <person name="Koziaeva V."/>
            <person name="Grouzdev D.S."/>
            <person name="Park M."/>
            <person name="Cho J."/>
        </authorList>
    </citation>
    <scope>NUCLEOTIDE SEQUENCE [LARGE SCALE GENOMIC DNA]</scope>
    <source>
        <strain evidence="2 3">G-116</strain>
    </source>
</reference>
<accession>A0A4Z0W7D6</accession>
<proteinExistence type="predicted"/>
<protein>
    <submittedName>
        <fullName evidence="2">Uncharacterized protein</fullName>
    </submittedName>
</protein>
<evidence type="ECO:0000313" key="2">
    <source>
        <dbReference type="EMBL" id="TGG92502.1"/>
    </source>
</evidence>
<sequence>MRRRDPLTDDMFLIPTPVAPVPASMDYRAEVAHLVSAVIKDSGVDRYELAARMSRLTGQEVSKYMVDAWSSESREAYNMPFHQAAVLESACETLALTTWLAEKRGARLLVGKDTLTNELGKLERVKEDAAKKIRELKRIMGEME</sequence>
<name>A0A4Z0W7D6_9GAMM</name>
<dbReference type="RefSeq" id="WP_135483835.1">
    <property type="nucleotide sequence ID" value="NZ_SRMF01000005.1"/>
</dbReference>
<evidence type="ECO:0000256" key="1">
    <source>
        <dbReference type="SAM" id="Coils"/>
    </source>
</evidence>
<gene>
    <name evidence="2" type="ORF">E4656_13605</name>
</gene>
<keyword evidence="3" id="KW-1185">Reference proteome</keyword>
<organism evidence="2 3">
    <name type="scientific">Natronospirillum operosum</name>
    <dbReference type="NCBI Taxonomy" id="2759953"/>
    <lineage>
        <taxon>Bacteria</taxon>
        <taxon>Pseudomonadati</taxon>
        <taxon>Pseudomonadota</taxon>
        <taxon>Gammaproteobacteria</taxon>
        <taxon>Oceanospirillales</taxon>
        <taxon>Natronospirillaceae</taxon>
        <taxon>Natronospirillum</taxon>
    </lineage>
</organism>